<evidence type="ECO:0000313" key="7">
    <source>
        <dbReference type="Proteomes" id="UP000177625"/>
    </source>
</evidence>
<dbReference type="PANTHER" id="PTHR47966:SF65">
    <property type="entry name" value="ASPARTIC-TYPE ENDOPEPTIDASE"/>
    <property type="match status" value="1"/>
</dbReference>
<keyword evidence="3" id="KW-1015">Disulfide bond</keyword>
<dbReference type="InterPro" id="IPR001461">
    <property type="entry name" value="Aspartic_peptidase_A1"/>
</dbReference>
<feature type="domain" description="Peptidase A1" evidence="5">
    <location>
        <begin position="47"/>
        <end position="422"/>
    </location>
</feature>
<proteinExistence type="inferred from homology"/>
<evidence type="ECO:0000256" key="3">
    <source>
        <dbReference type="PIRSR" id="PIRSR601461-2"/>
    </source>
</evidence>
<evidence type="ECO:0000313" key="6">
    <source>
        <dbReference type="EMBL" id="CZT46523.1"/>
    </source>
</evidence>
<keyword evidence="7" id="KW-1185">Reference proteome</keyword>
<name>A0A1E1MBR3_RHYSE</name>
<sequence length="482" mass="52683">MKGITAILLASPLALATGSSAKSSPTSNSLSLPHFVELPISRSMNQFVTEVGIGDPPQSIRMAIDTGSGFTWVKLSDTQECWQCVEGETVGFCAKGEDMIHMFNANASSSYKPDAKKPFTVYRDKDFIQGYQSSESLNLNGATISKLQISMVQNSTMDVDGFLSLGYPDQSLGKGKKKGAKKDTLLDKMVKEGLIHHKAYSFYLNDDDAATGNILLGGMDTDKFTGSMKEMPIIPHKDSRGHTSYQAPQVMMTSLELDGKRSISFYNAAILDLSTRISYMPQDVFEPILEIIQRSGSNGTHLPISGSKEEGQIIKFVDCKLRNTLSDRTITLGFGGTEGAKIEVPIRDLIRPAPGCNEETIESMQDENGPPLLDSHCPCYLAIDQSPKSHSNDKTEIMVLGDALLRHAYVVYDLQNNVIGMAQRNFNSDTSNIVEFGKKMKGFLGMQSIKATASTASRSGGTEFDSAFWALMVIFGWLVFFA</sequence>
<organism evidence="6 7">
    <name type="scientific">Rhynchosporium secalis</name>
    <name type="common">Barley scald fungus</name>
    <dbReference type="NCBI Taxonomy" id="38038"/>
    <lineage>
        <taxon>Eukaryota</taxon>
        <taxon>Fungi</taxon>
        <taxon>Dikarya</taxon>
        <taxon>Ascomycota</taxon>
        <taxon>Pezizomycotina</taxon>
        <taxon>Leotiomycetes</taxon>
        <taxon>Helotiales</taxon>
        <taxon>Ploettnerulaceae</taxon>
        <taxon>Rhynchosporium</taxon>
    </lineage>
</organism>
<dbReference type="SUPFAM" id="SSF50630">
    <property type="entry name" value="Acid proteases"/>
    <property type="match status" value="1"/>
</dbReference>
<dbReference type="InterPro" id="IPR021109">
    <property type="entry name" value="Peptidase_aspartic_dom_sf"/>
</dbReference>
<evidence type="ECO:0000256" key="1">
    <source>
        <dbReference type="ARBA" id="ARBA00007447"/>
    </source>
</evidence>
<dbReference type="Proteomes" id="UP000177625">
    <property type="component" value="Unassembled WGS sequence"/>
</dbReference>
<dbReference type="InterPro" id="IPR033121">
    <property type="entry name" value="PEPTIDASE_A1"/>
</dbReference>
<dbReference type="AlphaFoldDB" id="A0A1E1MBR3"/>
<feature type="chain" id="PRO_5009448139" description="Peptidase A1 domain-containing protein" evidence="4">
    <location>
        <begin position="22"/>
        <end position="482"/>
    </location>
</feature>
<reference evidence="7" key="1">
    <citation type="submission" date="2016-03" db="EMBL/GenBank/DDBJ databases">
        <authorList>
            <person name="Guldener U."/>
        </authorList>
    </citation>
    <scope>NUCLEOTIDE SEQUENCE [LARGE SCALE GENOMIC DNA]</scope>
</reference>
<dbReference type="GO" id="GO:0004190">
    <property type="term" value="F:aspartic-type endopeptidase activity"/>
    <property type="evidence" value="ECO:0007669"/>
    <property type="project" value="InterPro"/>
</dbReference>
<comment type="similarity">
    <text evidence="1">Belongs to the peptidase A1 family.</text>
</comment>
<dbReference type="Gene3D" id="2.40.70.10">
    <property type="entry name" value="Acid Proteases"/>
    <property type="match status" value="2"/>
</dbReference>
<evidence type="ECO:0000256" key="4">
    <source>
        <dbReference type="SAM" id="SignalP"/>
    </source>
</evidence>
<gene>
    <name evidence="6" type="ORF">RSE6_06961</name>
</gene>
<dbReference type="Pfam" id="PF00026">
    <property type="entry name" value="Asp"/>
    <property type="match status" value="1"/>
</dbReference>
<evidence type="ECO:0000259" key="5">
    <source>
        <dbReference type="PROSITE" id="PS51767"/>
    </source>
</evidence>
<dbReference type="GO" id="GO:0006508">
    <property type="term" value="P:proteolysis"/>
    <property type="evidence" value="ECO:0007669"/>
    <property type="project" value="InterPro"/>
</dbReference>
<feature type="signal peptide" evidence="4">
    <location>
        <begin position="1"/>
        <end position="21"/>
    </location>
</feature>
<evidence type="ECO:0000256" key="2">
    <source>
        <dbReference type="PIRSR" id="PIRSR601461-1"/>
    </source>
</evidence>
<accession>A0A1E1MBR3</accession>
<dbReference type="PRINTS" id="PR00792">
    <property type="entry name" value="PEPSIN"/>
</dbReference>
<dbReference type="EMBL" id="FJVC01000251">
    <property type="protein sequence ID" value="CZT46523.1"/>
    <property type="molecule type" value="Genomic_DNA"/>
</dbReference>
<keyword evidence="4" id="KW-0732">Signal</keyword>
<feature type="disulfide bond" evidence="3">
    <location>
        <begin position="319"/>
        <end position="379"/>
    </location>
</feature>
<feature type="active site" evidence="2">
    <location>
        <position position="65"/>
    </location>
</feature>
<feature type="active site" evidence="2">
    <location>
        <position position="272"/>
    </location>
</feature>
<dbReference type="PROSITE" id="PS51767">
    <property type="entry name" value="PEPTIDASE_A1"/>
    <property type="match status" value="1"/>
</dbReference>
<protein>
    <recommendedName>
        <fullName evidence="5">Peptidase A1 domain-containing protein</fullName>
    </recommendedName>
</protein>
<dbReference type="PANTHER" id="PTHR47966">
    <property type="entry name" value="BETA-SITE APP-CLEAVING ENZYME, ISOFORM A-RELATED"/>
    <property type="match status" value="1"/>
</dbReference>